<reference evidence="1" key="1">
    <citation type="submission" date="2014-11" db="EMBL/GenBank/DDBJ databases">
        <authorList>
            <person name="Amaro Gonzalez C."/>
        </authorList>
    </citation>
    <scope>NUCLEOTIDE SEQUENCE</scope>
</reference>
<proteinExistence type="predicted"/>
<organism evidence="1">
    <name type="scientific">Anguilla anguilla</name>
    <name type="common">European freshwater eel</name>
    <name type="synonym">Muraena anguilla</name>
    <dbReference type="NCBI Taxonomy" id="7936"/>
    <lineage>
        <taxon>Eukaryota</taxon>
        <taxon>Metazoa</taxon>
        <taxon>Chordata</taxon>
        <taxon>Craniata</taxon>
        <taxon>Vertebrata</taxon>
        <taxon>Euteleostomi</taxon>
        <taxon>Actinopterygii</taxon>
        <taxon>Neopterygii</taxon>
        <taxon>Teleostei</taxon>
        <taxon>Anguilliformes</taxon>
        <taxon>Anguillidae</taxon>
        <taxon>Anguilla</taxon>
    </lineage>
</organism>
<dbReference type="EMBL" id="GBXM01028175">
    <property type="protein sequence ID" value="JAH80402.1"/>
    <property type="molecule type" value="Transcribed_RNA"/>
</dbReference>
<accession>A0A0E9VQX8</accession>
<protein>
    <submittedName>
        <fullName evidence="1">Uncharacterized protein</fullName>
    </submittedName>
</protein>
<name>A0A0E9VQX8_ANGAN</name>
<sequence length="30" mass="3471">MLSCSKRCALQCMKRLTLFTDGTGHIIKWE</sequence>
<dbReference type="AlphaFoldDB" id="A0A0E9VQX8"/>
<reference evidence="1" key="2">
    <citation type="journal article" date="2015" name="Fish Shellfish Immunol.">
        <title>Early steps in the European eel (Anguilla anguilla)-Vibrio vulnificus interaction in the gills: Role of the RtxA13 toxin.</title>
        <authorList>
            <person name="Callol A."/>
            <person name="Pajuelo D."/>
            <person name="Ebbesson L."/>
            <person name="Teles M."/>
            <person name="MacKenzie S."/>
            <person name="Amaro C."/>
        </authorList>
    </citation>
    <scope>NUCLEOTIDE SEQUENCE</scope>
</reference>
<evidence type="ECO:0000313" key="1">
    <source>
        <dbReference type="EMBL" id="JAH80402.1"/>
    </source>
</evidence>